<sequence length="214" mass="23769">MILVRIALSVTFLICLGAFAADENSSDGNFVYAELASGSLDERIGVNSNVTTLKIGGQNLLRDHFYVAVDYSARFIHPQNTTTELYSLLPGIKFRYQVVDELELGAGVKLGYLWAKQTQDIDGANLYSENSVQWGGMTELRYRVSDKWELSVAGELKNSDTVDEHIFYLSSEYHVSPNVKLGIFYSHTNGDYNTAKIKGESTSNDGGMVVTYCF</sequence>
<accession>E3BL15</accession>
<keyword evidence="1" id="KW-0732">Signal</keyword>
<evidence type="ECO:0000313" key="3">
    <source>
        <dbReference type="Proteomes" id="UP000002943"/>
    </source>
</evidence>
<proteinExistence type="predicted"/>
<organism evidence="2 3">
    <name type="scientific">Vibrio caribbeanicus ATCC BAA-2122</name>
    <dbReference type="NCBI Taxonomy" id="796620"/>
    <lineage>
        <taxon>Bacteria</taxon>
        <taxon>Pseudomonadati</taxon>
        <taxon>Pseudomonadota</taxon>
        <taxon>Gammaproteobacteria</taxon>
        <taxon>Vibrionales</taxon>
        <taxon>Vibrionaceae</taxon>
        <taxon>Vibrio</taxon>
    </lineage>
</organism>
<reference evidence="2 3" key="1">
    <citation type="journal article" date="2012" name="Int. J. Syst. Evol. Microbiol.">
        <title>Vibrio caribbeanicus sp. nov., isolated from the marine sponge Scleritoderma cyanea.</title>
        <authorList>
            <person name="Hoffmann M."/>
            <person name="Monday S.R."/>
            <person name="Allard M.W."/>
            <person name="Strain E.A."/>
            <person name="Whittaker P."/>
            <person name="Naum M."/>
            <person name="McCarthy P.J."/>
            <person name="Lopez J.V."/>
            <person name="Fischer M."/>
            <person name="Brown E.W."/>
        </authorList>
    </citation>
    <scope>NUCLEOTIDE SEQUENCE [LARGE SCALE GENOMIC DNA]</scope>
    <source>
        <strain evidence="2 3">ATCC BAA-2122</strain>
    </source>
</reference>
<evidence type="ECO:0000313" key="2">
    <source>
        <dbReference type="EMBL" id="EFP96359.1"/>
    </source>
</evidence>
<evidence type="ECO:0000256" key="1">
    <source>
        <dbReference type="SAM" id="SignalP"/>
    </source>
</evidence>
<name>E3BL15_9VIBR</name>
<gene>
    <name evidence="2" type="ORF">VIBC2010_12359</name>
</gene>
<dbReference type="Gene3D" id="2.40.160.20">
    <property type="match status" value="1"/>
</dbReference>
<comment type="caution">
    <text evidence="2">The sequence shown here is derived from an EMBL/GenBank/DDBJ whole genome shotgun (WGS) entry which is preliminary data.</text>
</comment>
<dbReference type="InterPro" id="IPR011250">
    <property type="entry name" value="OMP/PagP_B-barrel"/>
</dbReference>
<dbReference type="eggNOG" id="ENOG50329PC">
    <property type="taxonomic scope" value="Bacteria"/>
</dbReference>
<dbReference type="AlphaFoldDB" id="E3BL15"/>
<feature type="chain" id="PRO_5003167091" evidence="1">
    <location>
        <begin position="21"/>
        <end position="214"/>
    </location>
</feature>
<dbReference type="Proteomes" id="UP000002943">
    <property type="component" value="Unassembled WGS sequence"/>
</dbReference>
<keyword evidence="3" id="KW-1185">Reference proteome</keyword>
<dbReference type="OrthoDB" id="6399590at2"/>
<dbReference type="RefSeq" id="WP_009601746.1">
    <property type="nucleotide sequence ID" value="NZ_AEIU01000075.1"/>
</dbReference>
<feature type="signal peptide" evidence="1">
    <location>
        <begin position="1"/>
        <end position="20"/>
    </location>
</feature>
<dbReference type="SUPFAM" id="SSF56925">
    <property type="entry name" value="OMPA-like"/>
    <property type="match status" value="1"/>
</dbReference>
<dbReference type="EMBL" id="AEIU01000075">
    <property type="protein sequence ID" value="EFP96359.1"/>
    <property type="molecule type" value="Genomic_DNA"/>
</dbReference>
<protein>
    <submittedName>
        <fullName evidence="2">Uncharacterized protein</fullName>
    </submittedName>
</protein>